<dbReference type="RefSeq" id="WP_142087426.1">
    <property type="nucleotide sequence ID" value="NZ_CP035485.1"/>
</dbReference>
<dbReference type="Proteomes" id="UP000319756">
    <property type="component" value="Chromosome"/>
</dbReference>
<evidence type="ECO:0000256" key="3">
    <source>
        <dbReference type="ARBA" id="ARBA00022989"/>
    </source>
</evidence>
<evidence type="ECO:0000313" key="7">
    <source>
        <dbReference type="Proteomes" id="UP000319756"/>
    </source>
</evidence>
<dbReference type="InterPro" id="IPR011990">
    <property type="entry name" value="TPR-like_helical_dom_sf"/>
</dbReference>
<dbReference type="Gene3D" id="1.25.40.10">
    <property type="entry name" value="Tetratricopeptide repeat domain"/>
    <property type="match status" value="1"/>
</dbReference>
<keyword evidence="7" id="KW-1185">Reference proteome</keyword>
<dbReference type="OrthoDB" id="6399948at2"/>
<sequence length="639" mass="74262">MAKIGRNEPCPCGSGKKYKHCCLQVESENKVVDITTKRAKQELEQLNEELEELALQYSDEIFSLYKDYVRENNWDIDSDYEAEYYVLFVGWAIFNAPIIEGETVFQTFLDEQGDSLRPETKERIAEWVTVPGMYEVIDHIDDDHFKVASLETGERDVFCDKEDELPEIGNGVLGIFVPFDNNVNHFLFTHDEFPLDWLQSVYEQYRSDLDPGRFSKTMKNEYPFVLYDLFNDEEDPRELIDTYDWVSKKHRAVIELLYEMNRPIWDDEDLNLAIEVWQEFCEDENPVVKKEAVFAGALEYLLNMMNEGEGTQKEIAEKYGVSPNSVSQRYREMDYLMYDFFDDIIDGFSPVAPHELAEQMFNELKQAVESQEFSSEEEMEQFISDLITFGSSTQPSNDKEHAEELLNKAFNSGEAEERVRLANEALALYPNSPGAYVILAEESFSLREQNDLYFEGMINGEAELGYAFFENNRGQFWGLTETRPYMRAKQGYAETCELIGDSKLAIDQYREMLELNPIDNQGIRYLLLETLIDNEKYGVAKELIDEYDEPTANMSYNRAYAEYMLNGWTKQAKKYLQEAINFNSHVPDYLLGKRKIPEASPGLIGLGEETEAIEYVQSYVELWQMERELMQKLEGLAAE</sequence>
<reference evidence="7" key="1">
    <citation type="submission" date="2019-01" db="EMBL/GenBank/DDBJ databases">
        <title>Genomic analysis of Salicibibacter sp. NKC3-5.</title>
        <authorList>
            <person name="Oh Y.J."/>
        </authorList>
    </citation>
    <scope>NUCLEOTIDE SEQUENCE [LARGE SCALE GENOMIC DNA]</scope>
    <source>
        <strain evidence="7">NKC3-5</strain>
    </source>
</reference>
<dbReference type="InterPro" id="IPR007311">
    <property type="entry name" value="ST7"/>
</dbReference>
<dbReference type="AlphaFoldDB" id="A0A514LFS2"/>
<dbReference type="EMBL" id="CP035485">
    <property type="protein sequence ID" value="QDI90375.1"/>
    <property type="molecule type" value="Genomic_DNA"/>
</dbReference>
<name>A0A514LFS2_9BACI</name>
<protein>
    <recommendedName>
        <fullName evidence="8">Tetratricopeptide repeat protein</fullName>
    </recommendedName>
</protein>
<evidence type="ECO:0008006" key="8">
    <source>
        <dbReference type="Google" id="ProtNLM"/>
    </source>
</evidence>
<evidence type="ECO:0000313" key="6">
    <source>
        <dbReference type="EMBL" id="QDI90375.1"/>
    </source>
</evidence>
<keyword evidence="3" id="KW-1133">Transmembrane helix</keyword>
<comment type="subcellular location">
    <subcellularLocation>
        <location evidence="1">Membrane</location>
        <topology evidence="1">Multi-pass membrane protein</topology>
    </subcellularLocation>
</comment>
<keyword evidence="5" id="KW-0175">Coiled coil</keyword>
<evidence type="ECO:0000256" key="5">
    <source>
        <dbReference type="SAM" id="Coils"/>
    </source>
</evidence>
<dbReference type="Gene3D" id="3.10.450.50">
    <property type="match status" value="1"/>
</dbReference>
<dbReference type="SUPFAM" id="SSF48452">
    <property type="entry name" value="TPR-like"/>
    <property type="match status" value="1"/>
</dbReference>
<proteinExistence type="predicted"/>
<feature type="coiled-coil region" evidence="5">
    <location>
        <begin position="29"/>
        <end position="60"/>
    </location>
</feature>
<evidence type="ECO:0000256" key="4">
    <source>
        <dbReference type="ARBA" id="ARBA00023136"/>
    </source>
</evidence>
<dbReference type="Pfam" id="PF04184">
    <property type="entry name" value="ST7"/>
    <property type="match status" value="1"/>
</dbReference>
<evidence type="ECO:0000256" key="1">
    <source>
        <dbReference type="ARBA" id="ARBA00004141"/>
    </source>
</evidence>
<gene>
    <name evidence="6" type="ORF">EPH95_03600</name>
</gene>
<dbReference type="KEGG" id="sale:EPH95_03600"/>
<dbReference type="Pfam" id="PF02810">
    <property type="entry name" value="SEC-C"/>
    <property type="match status" value="1"/>
</dbReference>
<keyword evidence="4" id="KW-0472">Membrane</keyword>
<accession>A0A514LFS2</accession>
<dbReference type="SUPFAM" id="SSF103642">
    <property type="entry name" value="Sec-C motif"/>
    <property type="match status" value="1"/>
</dbReference>
<keyword evidence="2" id="KW-0812">Transmembrane</keyword>
<organism evidence="6 7">
    <name type="scientific">Salicibibacter halophilus</name>
    <dbReference type="NCBI Taxonomy" id="2502791"/>
    <lineage>
        <taxon>Bacteria</taxon>
        <taxon>Bacillati</taxon>
        <taxon>Bacillota</taxon>
        <taxon>Bacilli</taxon>
        <taxon>Bacillales</taxon>
        <taxon>Bacillaceae</taxon>
        <taxon>Salicibibacter</taxon>
    </lineage>
</organism>
<evidence type="ECO:0000256" key="2">
    <source>
        <dbReference type="ARBA" id="ARBA00022692"/>
    </source>
</evidence>
<dbReference type="GO" id="GO:0016020">
    <property type="term" value="C:membrane"/>
    <property type="evidence" value="ECO:0007669"/>
    <property type="project" value="UniProtKB-SubCell"/>
</dbReference>
<dbReference type="InterPro" id="IPR004027">
    <property type="entry name" value="SEC_C_motif"/>
</dbReference>